<reference evidence="1" key="2">
    <citation type="journal article" date="2015" name="Fish Shellfish Immunol.">
        <title>Early steps in the European eel (Anguilla anguilla)-Vibrio vulnificus interaction in the gills: Role of the RtxA13 toxin.</title>
        <authorList>
            <person name="Callol A."/>
            <person name="Pajuelo D."/>
            <person name="Ebbesson L."/>
            <person name="Teles M."/>
            <person name="MacKenzie S."/>
            <person name="Amaro C."/>
        </authorList>
    </citation>
    <scope>NUCLEOTIDE SEQUENCE</scope>
</reference>
<organism evidence="1">
    <name type="scientific">Anguilla anguilla</name>
    <name type="common">European freshwater eel</name>
    <name type="synonym">Muraena anguilla</name>
    <dbReference type="NCBI Taxonomy" id="7936"/>
    <lineage>
        <taxon>Eukaryota</taxon>
        <taxon>Metazoa</taxon>
        <taxon>Chordata</taxon>
        <taxon>Craniata</taxon>
        <taxon>Vertebrata</taxon>
        <taxon>Euteleostomi</taxon>
        <taxon>Actinopterygii</taxon>
        <taxon>Neopterygii</taxon>
        <taxon>Teleostei</taxon>
        <taxon>Anguilliformes</taxon>
        <taxon>Anguillidae</taxon>
        <taxon>Anguilla</taxon>
    </lineage>
</organism>
<dbReference type="EMBL" id="GBXM01011755">
    <property type="protein sequence ID" value="JAH96822.1"/>
    <property type="molecule type" value="Transcribed_RNA"/>
</dbReference>
<dbReference type="AlphaFoldDB" id="A0A0E9X284"/>
<accession>A0A0E9X284</accession>
<name>A0A0E9X284_ANGAN</name>
<reference evidence="1" key="1">
    <citation type="submission" date="2014-11" db="EMBL/GenBank/DDBJ databases">
        <authorList>
            <person name="Amaro Gonzalez C."/>
        </authorList>
    </citation>
    <scope>NUCLEOTIDE SEQUENCE</scope>
</reference>
<proteinExistence type="predicted"/>
<protein>
    <submittedName>
        <fullName evidence="1">Uncharacterized protein</fullName>
    </submittedName>
</protein>
<sequence length="54" mass="6199">MWSLTTSYSCFVTDSTVNYHNSHICVYLQITFIQNNGVFKSSCGLAIFMMHDIE</sequence>
<evidence type="ECO:0000313" key="1">
    <source>
        <dbReference type="EMBL" id="JAH96822.1"/>
    </source>
</evidence>